<feature type="binding site" evidence="12">
    <location>
        <position position="695"/>
    </location>
    <ligand>
        <name>[4Fe-4S] cluster</name>
        <dbReference type="ChEBI" id="CHEBI:49883"/>
        <label>2</label>
    </ligand>
</feature>
<dbReference type="InterPro" id="IPR011895">
    <property type="entry name" value="Pyrv_flavodox_OxRed"/>
</dbReference>
<dbReference type="InterPro" id="IPR002880">
    <property type="entry name" value="Pyrv_Fd/Flavodoxin_OxRdtase_N"/>
</dbReference>
<dbReference type="Pfam" id="PF02775">
    <property type="entry name" value="TPP_enzyme_C"/>
    <property type="match status" value="1"/>
</dbReference>
<feature type="binding site" evidence="12">
    <location>
        <position position="688"/>
    </location>
    <ligand>
        <name>[4Fe-4S] cluster</name>
        <dbReference type="ChEBI" id="CHEBI:49883"/>
        <label>1</label>
    </ligand>
</feature>
<evidence type="ECO:0000256" key="3">
    <source>
        <dbReference type="ARBA" id="ARBA00022485"/>
    </source>
</evidence>
<dbReference type="GO" id="GO:0006979">
    <property type="term" value="P:response to oxidative stress"/>
    <property type="evidence" value="ECO:0007669"/>
    <property type="project" value="TreeGrafter"/>
</dbReference>
<feature type="binding site" evidence="10">
    <location>
        <position position="64"/>
    </location>
    <ligand>
        <name>thiamine diphosphate</name>
        <dbReference type="ChEBI" id="CHEBI:58937"/>
    </ligand>
</feature>
<feature type="binding site" evidence="10">
    <location>
        <begin position="970"/>
        <end position="973"/>
    </location>
    <ligand>
        <name>thiamine diphosphate</name>
        <dbReference type="ChEBI" id="CHEBI:58937"/>
    </ligand>
</feature>
<evidence type="ECO:0000256" key="10">
    <source>
        <dbReference type="PIRSR" id="PIRSR000159-1"/>
    </source>
</evidence>
<dbReference type="RefSeq" id="WP_136082079.1">
    <property type="nucleotide sequence ID" value="NZ_CAAHFG010000003.1"/>
</dbReference>
<dbReference type="Gene3D" id="3.40.920.10">
    <property type="entry name" value="Pyruvate-ferredoxin oxidoreductase, PFOR, domain III"/>
    <property type="match status" value="1"/>
</dbReference>
<dbReference type="FunFam" id="3.40.50.970:FF:000041">
    <property type="entry name" value="Pyruvate:ferredoxin (Flavodoxin) oxidoreductase"/>
    <property type="match status" value="1"/>
</dbReference>
<dbReference type="GO" id="GO:0005506">
    <property type="term" value="F:iron ion binding"/>
    <property type="evidence" value="ECO:0007669"/>
    <property type="project" value="InterPro"/>
</dbReference>
<dbReference type="GO" id="GO:0016903">
    <property type="term" value="F:oxidoreductase activity, acting on the aldehyde or oxo group of donors"/>
    <property type="evidence" value="ECO:0007669"/>
    <property type="project" value="InterPro"/>
</dbReference>
<feature type="site" description="Important for catalytic activity" evidence="11">
    <location>
        <position position="31"/>
    </location>
</feature>
<feature type="binding site" evidence="12">
    <location>
        <position position="744"/>
    </location>
    <ligand>
        <name>[4Fe-4S] cluster</name>
        <dbReference type="ChEBI" id="CHEBI:49883"/>
        <label>2</label>
    </ligand>
</feature>
<evidence type="ECO:0000256" key="12">
    <source>
        <dbReference type="PIRSR" id="PIRSR000159-50"/>
    </source>
</evidence>
<dbReference type="GO" id="GO:0022900">
    <property type="term" value="P:electron transport chain"/>
    <property type="evidence" value="ECO:0007669"/>
    <property type="project" value="InterPro"/>
</dbReference>
<dbReference type="InterPro" id="IPR050722">
    <property type="entry name" value="Pyruvate:ferred/Flavod_OxRd"/>
</dbReference>
<dbReference type="PROSITE" id="PS00198">
    <property type="entry name" value="4FE4S_FER_1"/>
    <property type="match status" value="1"/>
</dbReference>
<dbReference type="CDD" id="cd03377">
    <property type="entry name" value="TPP_PFOR_PNO"/>
    <property type="match status" value="1"/>
</dbReference>
<protein>
    <submittedName>
        <fullName evidence="14">Pyruvate synthase</fullName>
    </submittedName>
</protein>
<dbReference type="Gene3D" id="3.40.50.920">
    <property type="match status" value="1"/>
</dbReference>
<evidence type="ECO:0000256" key="5">
    <source>
        <dbReference type="ARBA" id="ARBA00022982"/>
    </source>
</evidence>
<dbReference type="Pfam" id="PF01558">
    <property type="entry name" value="POR"/>
    <property type="match status" value="1"/>
</dbReference>
<feature type="site" description="Important for catalytic activity" evidence="11">
    <location>
        <position position="64"/>
    </location>
</feature>
<dbReference type="InterPro" id="IPR011766">
    <property type="entry name" value="TPP_enzyme_TPP-bd"/>
</dbReference>
<dbReference type="GO" id="GO:0044281">
    <property type="term" value="P:small molecule metabolic process"/>
    <property type="evidence" value="ECO:0007669"/>
    <property type="project" value="UniProtKB-ARBA"/>
</dbReference>
<dbReference type="FunFam" id="3.40.50.920:FF:000007">
    <property type="entry name" value="Pyruvate:ferredoxin (Flavodoxin) oxidoreductase"/>
    <property type="match status" value="1"/>
</dbReference>
<dbReference type="InterPro" id="IPR019456">
    <property type="entry name" value="Pyrv-flavodox_OxRtase_EKR"/>
</dbReference>
<reference evidence="14 15" key="1">
    <citation type="submission" date="2019-04" db="EMBL/GenBank/DDBJ databases">
        <authorList>
            <person name="Van Vliet M D."/>
        </authorList>
    </citation>
    <scope>NUCLEOTIDE SEQUENCE [LARGE SCALE GENOMIC DNA]</scope>
    <source>
        <strain evidence="14 15">F1</strain>
    </source>
</reference>
<dbReference type="SUPFAM" id="SSF52922">
    <property type="entry name" value="TK C-terminal domain-like"/>
    <property type="match status" value="1"/>
</dbReference>
<dbReference type="EMBL" id="CAAHFG010000003">
    <property type="protein sequence ID" value="VGO16587.1"/>
    <property type="molecule type" value="Genomic_DNA"/>
</dbReference>
<evidence type="ECO:0000313" key="15">
    <source>
        <dbReference type="Proteomes" id="UP000366872"/>
    </source>
</evidence>
<feature type="binding site" evidence="12">
    <location>
        <position position="1079"/>
    </location>
    <ligand>
        <name>[4Fe-4S] cluster</name>
        <dbReference type="ChEBI" id="CHEBI:49883"/>
        <label>3</label>
    </ligand>
</feature>
<keyword evidence="3 12" id="KW-0004">4Fe-4S</keyword>
<keyword evidence="4 12" id="KW-0479">Metal-binding</keyword>
<evidence type="ECO:0000256" key="6">
    <source>
        <dbReference type="ARBA" id="ARBA00023002"/>
    </source>
</evidence>
<dbReference type="PIRSF" id="PIRSF000159">
    <property type="entry name" value="NifJ"/>
    <property type="match status" value="1"/>
</dbReference>
<sequence length="1174" mass="128478">MSKKMVTIDGNTAAAHIAYAFSDIAAIYPITPSSNMGEYSEEWASQGKKNLFGKEVDVCEMQSEAGAAGAVHGSLSAGALTTTFTASQGLLLMIPNMYKIAGEMLPTVFHVSARSLAAQSLSIFGDHSDVMSVRNTGWAMTAASSIQETMDMATIAHLSTLKAQIPFLNFFDGFRTSHELQKVEMIDYADLNDLIEPEYIERFRARALKPENPRLKVAAQNPDVYFQGRETSNKYYDAIPEIVQEYMDKFAAKFGRKYNLFDYVGAADAEKVVIAMGSACDTIEQTIEKLNEQGEKLGLVKVRLYRPFSAKAFVDCIPETAKKIIVLDRTKEPGATGEPLYFDTIAALKDRDCTVIGGRYGLSSKEFPPRMVKAVYDHADNGAWHGFTVGINDDVTNLSIPVGGEFNIEPTDVKSSVFWGFGSDGTVGACKNTIKIIGDNTDMTAQAYFVYDSKKSGGVTVSHLRFGESSVNYPYLIQHAGYVACHNVSYIGRYDMLGAIAEGGTFVLNSEIPTSEVFEHLTKEEQQIIIDRKINFYNVNALKIAMEVGLGGRINTVMQTVYFKLSGVLPEDEAIQLIKDYAKKTFERKGMDIVEMNWKAIDASAAAIEKVEVPSEITKSYVLPDLIPADACGFMKDVILPTMMMRGDDVPVSKMTFDGTLPTGTSKIEKRCIGPRVPKWLSENCIQCNQCVMACPHAVIRAKQIDPAELASAPETFTTVKSKTKNDKDLDYKIQVYVEDCTGCGVCVETCPAKTKALEFTTLDDEKEAGEVENTYFFDALPDNVLDGANPATVKGLQFKKPLFEFSGACAGCGETPYVKLVTQICGEHMIVANATGCSSIYGGTFPTIPYSKTKEGRGPSWANSLFEDNAEYGMGFRLAVDNNRALLRQYVAQLLELGTTADLTAALNKAIGICVDNDLSDEAVAAQNAVKILLQGALAEASAEAAPVVRKVIELQDYFVDKAVWIFGGDGWAYDIGYGGLDHVVASGKNVNILVVDTEVYSNTGGQASKSTPIGAVAKFATDGMRAGKKNLGFMCMSYGMVYVAQISMGANRMQTQKAIQEAVNYNGPSIILAYAPCIAHGIDMMKTQTIAKNAVECGYWPLYRFNPAGEEGKKFTWEAKDPTGDFQAFIRNERRYTTLLKTAPNEAEELFKLAEEDASKRWNFMKKLGEIM</sequence>
<dbReference type="InterPro" id="IPR033412">
    <property type="entry name" value="PFOR_II"/>
</dbReference>
<dbReference type="PROSITE" id="PS51379">
    <property type="entry name" value="4FE4S_FER_2"/>
    <property type="match status" value="2"/>
</dbReference>
<dbReference type="SUPFAM" id="SSF52518">
    <property type="entry name" value="Thiamin diphosphate-binding fold (THDP-binding)"/>
    <property type="match status" value="2"/>
</dbReference>
<dbReference type="Proteomes" id="UP000366872">
    <property type="component" value="Unassembled WGS sequence"/>
</dbReference>
<feature type="binding site" evidence="10">
    <location>
        <position position="815"/>
    </location>
    <ligand>
        <name>thiamine diphosphate</name>
        <dbReference type="ChEBI" id="CHEBI:58937"/>
    </ligand>
</feature>
<feature type="binding site" evidence="12">
    <location>
        <position position="813"/>
    </location>
    <ligand>
        <name>[4Fe-4S] cluster</name>
        <dbReference type="ChEBI" id="CHEBI:49883"/>
        <label>3</label>
    </ligand>
</feature>
<dbReference type="PANTHER" id="PTHR32154">
    <property type="entry name" value="PYRUVATE-FLAVODOXIN OXIDOREDUCTASE-RELATED"/>
    <property type="match status" value="1"/>
</dbReference>
<dbReference type="AlphaFoldDB" id="A0A6C2UA36"/>
<keyword evidence="15" id="KW-1185">Reference proteome</keyword>
<feature type="binding site" evidence="10">
    <location>
        <position position="31"/>
    </location>
    <ligand>
        <name>pyruvate</name>
        <dbReference type="ChEBI" id="CHEBI:15361"/>
    </ligand>
</feature>
<comment type="cofactor">
    <cofactor evidence="12">
        <name>[4Fe-4S] cluster</name>
        <dbReference type="ChEBI" id="CHEBI:49883"/>
    </cofactor>
    <text evidence="12">Binds 3 [4Fe-4S] clusters per subunit.</text>
</comment>
<dbReference type="FunFam" id="3.40.920.10:FF:000001">
    <property type="entry name" value="Pyruvate:ferredoxin (Flavodoxin) oxidoreductase"/>
    <property type="match status" value="1"/>
</dbReference>
<dbReference type="Pfam" id="PF12838">
    <property type="entry name" value="Fer4_7"/>
    <property type="match status" value="1"/>
</dbReference>
<keyword evidence="7 12" id="KW-0408">Iron</keyword>
<feature type="binding site" evidence="12">
    <location>
        <position position="747"/>
    </location>
    <ligand>
        <name>[4Fe-4S] cluster</name>
        <dbReference type="ChEBI" id="CHEBI:49883"/>
        <label>2</label>
    </ligand>
</feature>
<feature type="binding site" evidence="12">
    <location>
        <position position="741"/>
    </location>
    <ligand>
        <name>[4Fe-4S] cluster</name>
        <dbReference type="ChEBI" id="CHEBI:49883"/>
        <label>2</label>
    </ligand>
</feature>
<accession>A0A6C2UA36</accession>
<dbReference type="Pfam" id="PF10371">
    <property type="entry name" value="EKR"/>
    <property type="match status" value="1"/>
</dbReference>
<dbReference type="Gene3D" id="3.40.50.970">
    <property type="match status" value="2"/>
</dbReference>
<dbReference type="CDD" id="cd07034">
    <property type="entry name" value="TPP_PYR_PFOR_IOR-alpha_like"/>
    <property type="match status" value="1"/>
</dbReference>
<evidence type="ECO:0000256" key="4">
    <source>
        <dbReference type="ARBA" id="ARBA00022723"/>
    </source>
</evidence>
<organism evidence="14 15">
    <name type="scientific">Pontiella desulfatans</name>
    <dbReference type="NCBI Taxonomy" id="2750659"/>
    <lineage>
        <taxon>Bacteria</taxon>
        <taxon>Pseudomonadati</taxon>
        <taxon>Kiritimatiellota</taxon>
        <taxon>Kiritimatiellia</taxon>
        <taxon>Kiritimatiellales</taxon>
        <taxon>Pontiellaceae</taxon>
        <taxon>Pontiella</taxon>
    </lineage>
</organism>
<keyword evidence="2 9" id="KW-0813">Transport</keyword>
<evidence type="ECO:0000256" key="8">
    <source>
        <dbReference type="ARBA" id="ARBA00023014"/>
    </source>
</evidence>
<dbReference type="Gene3D" id="3.30.70.20">
    <property type="match status" value="1"/>
</dbReference>
<evidence type="ECO:0000256" key="11">
    <source>
        <dbReference type="PIRSR" id="PIRSR000159-2"/>
    </source>
</evidence>
<keyword evidence="14" id="KW-0670">Pyruvate</keyword>
<dbReference type="Pfam" id="PF17147">
    <property type="entry name" value="PFOR_II"/>
    <property type="match status" value="1"/>
</dbReference>
<feature type="site" description="Important for catalytic activity" evidence="11">
    <location>
        <position position="114"/>
    </location>
</feature>
<feature type="domain" description="4Fe-4S ferredoxin-type" evidence="13">
    <location>
        <begin position="676"/>
        <end position="705"/>
    </location>
</feature>
<dbReference type="Pfam" id="PF01855">
    <property type="entry name" value="POR_N"/>
    <property type="match status" value="1"/>
</dbReference>
<feature type="binding site" evidence="12">
    <location>
        <position position="810"/>
    </location>
    <ligand>
        <name>[4Fe-4S] cluster</name>
        <dbReference type="ChEBI" id="CHEBI:49883"/>
        <label>3</label>
    </ligand>
</feature>
<evidence type="ECO:0000256" key="9">
    <source>
        <dbReference type="PIRNR" id="PIRNR000159"/>
    </source>
</evidence>
<gene>
    <name evidence="14" type="primary">por</name>
    <name evidence="14" type="ORF">PDESU_05178</name>
</gene>
<feature type="binding site" evidence="12">
    <location>
        <position position="685"/>
    </location>
    <ligand>
        <name>[4Fe-4S] cluster</name>
        <dbReference type="ChEBI" id="CHEBI:49883"/>
        <label>1</label>
    </ligand>
</feature>
<evidence type="ECO:0000256" key="7">
    <source>
        <dbReference type="ARBA" id="ARBA00023004"/>
    </source>
</evidence>
<dbReference type="FunFam" id="3.40.50.970:FF:000012">
    <property type="entry name" value="Pyruvate:ferredoxin (Flavodoxin) oxidoreductase"/>
    <property type="match status" value="1"/>
</dbReference>
<dbReference type="Gene3D" id="4.10.780.10">
    <property type="entry name" value="Pyruvate-flavodoxin oxidoreductase, EKR domain"/>
    <property type="match status" value="1"/>
</dbReference>
<keyword evidence="5 9" id="KW-0249">Electron transport</keyword>
<dbReference type="PANTHER" id="PTHR32154:SF0">
    <property type="entry name" value="PYRUVATE-FLAVODOXIN OXIDOREDUCTASE-RELATED"/>
    <property type="match status" value="1"/>
</dbReference>
<dbReference type="SUPFAM" id="SSF53323">
    <property type="entry name" value="Pyruvate-ferredoxin oxidoreductase, PFOR, domain III"/>
    <property type="match status" value="1"/>
</dbReference>
<feature type="binding site" evidence="10">
    <location>
        <begin position="999"/>
        <end position="1004"/>
    </location>
    <ligand>
        <name>thiamine diphosphate</name>
        <dbReference type="ChEBI" id="CHEBI:58937"/>
    </ligand>
</feature>
<feature type="binding site" evidence="12">
    <location>
        <position position="751"/>
    </location>
    <ligand>
        <name>[4Fe-4S] cluster</name>
        <dbReference type="ChEBI" id="CHEBI:49883"/>
        <label>1</label>
    </ligand>
</feature>
<dbReference type="InterPro" id="IPR002869">
    <property type="entry name" value="Pyrv_flavodox_OxRed_cen"/>
</dbReference>
<dbReference type="InterPro" id="IPR019752">
    <property type="entry name" value="Pyrv/ketoisovalerate_OxRed_cat"/>
</dbReference>
<feature type="site" description="Important for catalytic activity" evidence="11">
    <location>
        <position position="1004"/>
    </location>
</feature>
<evidence type="ECO:0000256" key="1">
    <source>
        <dbReference type="ARBA" id="ARBA00009032"/>
    </source>
</evidence>
<evidence type="ECO:0000259" key="13">
    <source>
        <dbReference type="PROSITE" id="PS51379"/>
    </source>
</evidence>
<keyword evidence="8 12" id="KW-0411">Iron-sulfur</keyword>
<keyword evidence="6 9" id="KW-0560">Oxidoreductase</keyword>
<dbReference type="InterPro" id="IPR029061">
    <property type="entry name" value="THDP-binding"/>
</dbReference>
<dbReference type="SUPFAM" id="SSF54862">
    <property type="entry name" value="4Fe-4S ferredoxins"/>
    <property type="match status" value="1"/>
</dbReference>
<dbReference type="SMART" id="SM00890">
    <property type="entry name" value="EKR"/>
    <property type="match status" value="1"/>
</dbReference>
<dbReference type="InterPro" id="IPR037112">
    <property type="entry name" value="Pyrv-flavodox_OxR_EKR_sf"/>
</dbReference>
<name>A0A6C2UA36_PONDE</name>
<dbReference type="GO" id="GO:0051539">
    <property type="term" value="F:4 iron, 4 sulfur cluster binding"/>
    <property type="evidence" value="ECO:0007669"/>
    <property type="project" value="UniProtKB-KW"/>
</dbReference>
<evidence type="ECO:0000313" key="14">
    <source>
        <dbReference type="EMBL" id="VGO16587.1"/>
    </source>
</evidence>
<comment type="similarity">
    <text evidence="1 9">Belongs to the pyruvate:ferredoxin/flavodoxin oxidoreductase family.</text>
</comment>
<dbReference type="InterPro" id="IPR017900">
    <property type="entry name" value="4Fe4S_Fe_S_CS"/>
</dbReference>
<dbReference type="NCBIfam" id="TIGR02176">
    <property type="entry name" value="pyruv_ox_red"/>
    <property type="match status" value="1"/>
</dbReference>
<evidence type="ECO:0000256" key="2">
    <source>
        <dbReference type="ARBA" id="ARBA00022448"/>
    </source>
</evidence>
<feature type="binding site" evidence="10">
    <location>
        <position position="114"/>
    </location>
    <ligand>
        <name>pyruvate</name>
        <dbReference type="ChEBI" id="CHEBI:15361"/>
    </ligand>
</feature>
<feature type="binding site" evidence="12">
    <location>
        <position position="691"/>
    </location>
    <ligand>
        <name>[4Fe-4S] cluster</name>
        <dbReference type="ChEBI" id="CHEBI:49883"/>
        <label>1</label>
    </ligand>
</feature>
<dbReference type="InterPro" id="IPR017896">
    <property type="entry name" value="4Fe4S_Fe-S-bd"/>
</dbReference>
<feature type="domain" description="4Fe-4S ferredoxin-type" evidence="13">
    <location>
        <begin position="732"/>
        <end position="763"/>
    </location>
</feature>
<feature type="binding site" evidence="10">
    <location>
        <position position="838"/>
    </location>
    <ligand>
        <name>thiamine diphosphate</name>
        <dbReference type="ChEBI" id="CHEBI:58937"/>
    </ligand>
</feature>
<dbReference type="InterPro" id="IPR009014">
    <property type="entry name" value="Transketo_C/PFOR_II"/>
</dbReference>
<feature type="binding site" evidence="12">
    <location>
        <position position="838"/>
    </location>
    <ligand>
        <name>[4Fe-4S] cluster</name>
        <dbReference type="ChEBI" id="CHEBI:49883"/>
        <label>3</label>
    </ligand>
</feature>
<dbReference type="GO" id="GO:0030976">
    <property type="term" value="F:thiamine pyrophosphate binding"/>
    <property type="evidence" value="ECO:0007669"/>
    <property type="project" value="InterPro"/>
</dbReference>
<proteinExistence type="inferred from homology"/>